<feature type="transmembrane region" description="Helical" evidence="7">
    <location>
        <begin position="200"/>
        <end position="219"/>
    </location>
</feature>
<feature type="transmembrane region" description="Helical" evidence="7">
    <location>
        <begin position="45"/>
        <end position="74"/>
    </location>
</feature>
<feature type="region of interest" description="Disordered" evidence="6">
    <location>
        <begin position="1"/>
        <end position="20"/>
    </location>
</feature>
<evidence type="ECO:0000256" key="3">
    <source>
        <dbReference type="ARBA" id="ARBA00022692"/>
    </source>
</evidence>
<evidence type="ECO:0000313" key="9">
    <source>
        <dbReference type="Proteomes" id="UP001162030"/>
    </source>
</evidence>
<dbReference type="PANTHER" id="PTHR30213">
    <property type="entry name" value="INNER MEMBRANE PROTEIN YHJD"/>
    <property type="match status" value="1"/>
</dbReference>
<reference evidence="8 9" key="1">
    <citation type="submission" date="2023-03" db="EMBL/GenBank/DDBJ databases">
        <authorList>
            <person name="Pearce D."/>
        </authorList>
    </citation>
    <scope>NUCLEOTIDE SEQUENCE [LARGE SCALE GENOMIC DNA]</scope>
    <source>
        <strain evidence="8">Msz</strain>
    </source>
</reference>
<dbReference type="PIRSF" id="PIRSF035875">
    <property type="entry name" value="RNase_BN"/>
    <property type="match status" value="1"/>
</dbReference>
<keyword evidence="5 7" id="KW-0472">Membrane</keyword>
<protein>
    <submittedName>
        <fullName evidence="8">Membrane protein</fullName>
    </submittedName>
</protein>
<feature type="transmembrane region" description="Helical" evidence="7">
    <location>
        <begin position="155"/>
        <end position="180"/>
    </location>
</feature>
<gene>
    <name evidence="8" type="ORF">MSZNOR_4419</name>
</gene>
<proteinExistence type="predicted"/>
<dbReference type="RefSeq" id="WP_051331534.1">
    <property type="nucleotide sequence ID" value="NZ_OX458333.1"/>
</dbReference>
<evidence type="ECO:0000256" key="7">
    <source>
        <dbReference type="SAM" id="Phobius"/>
    </source>
</evidence>
<feature type="region of interest" description="Disordered" evidence="6">
    <location>
        <begin position="322"/>
        <end position="341"/>
    </location>
</feature>
<evidence type="ECO:0000256" key="6">
    <source>
        <dbReference type="SAM" id="MobiDB-lite"/>
    </source>
</evidence>
<organism evidence="8 9">
    <name type="scientific">Methylocaldum szegediense</name>
    <dbReference type="NCBI Taxonomy" id="73780"/>
    <lineage>
        <taxon>Bacteria</taxon>
        <taxon>Pseudomonadati</taxon>
        <taxon>Pseudomonadota</taxon>
        <taxon>Gammaproteobacteria</taxon>
        <taxon>Methylococcales</taxon>
        <taxon>Methylococcaceae</taxon>
        <taxon>Methylocaldum</taxon>
    </lineage>
</organism>
<feature type="compositionally biased region" description="Basic and acidic residues" evidence="6">
    <location>
        <begin position="324"/>
        <end position="341"/>
    </location>
</feature>
<evidence type="ECO:0000256" key="4">
    <source>
        <dbReference type="ARBA" id="ARBA00022989"/>
    </source>
</evidence>
<feature type="transmembrane region" description="Helical" evidence="7">
    <location>
        <begin position="118"/>
        <end position="143"/>
    </location>
</feature>
<dbReference type="EMBL" id="OX458333">
    <property type="protein sequence ID" value="CAI8949706.1"/>
    <property type="molecule type" value="Genomic_DNA"/>
</dbReference>
<dbReference type="Proteomes" id="UP001162030">
    <property type="component" value="Chromosome"/>
</dbReference>
<dbReference type="Pfam" id="PF03631">
    <property type="entry name" value="Virul_fac_BrkB"/>
    <property type="match status" value="1"/>
</dbReference>
<dbReference type="InterPro" id="IPR017039">
    <property type="entry name" value="Virul_fac_BrkB"/>
</dbReference>
<feature type="transmembrane region" description="Helical" evidence="7">
    <location>
        <begin position="231"/>
        <end position="253"/>
    </location>
</feature>
<evidence type="ECO:0000256" key="5">
    <source>
        <dbReference type="ARBA" id="ARBA00023136"/>
    </source>
</evidence>
<evidence type="ECO:0000256" key="1">
    <source>
        <dbReference type="ARBA" id="ARBA00004651"/>
    </source>
</evidence>
<feature type="transmembrane region" description="Helical" evidence="7">
    <location>
        <begin position="265"/>
        <end position="287"/>
    </location>
</feature>
<dbReference type="NCBIfam" id="TIGR00765">
    <property type="entry name" value="yihY_not_rbn"/>
    <property type="match status" value="1"/>
</dbReference>
<dbReference type="PANTHER" id="PTHR30213:SF0">
    <property type="entry name" value="UPF0761 MEMBRANE PROTEIN YIHY"/>
    <property type="match status" value="1"/>
</dbReference>
<evidence type="ECO:0000256" key="2">
    <source>
        <dbReference type="ARBA" id="ARBA00022475"/>
    </source>
</evidence>
<keyword evidence="2" id="KW-1003">Cell membrane</keyword>
<sequence>MPIPTHASAEDHERGRSATRPWDVPLAGWRDIAYRVKNELERDNISIVAAGVAFYALLAIFPALAAMIGIYGLVADPADVQKEIEALASIVPPEAHALLSRQLNDIASHANTALSLGVLIGLAIAIWSATKGITSLITALNIVYKEQERRSFLKLNGLALGFTFGGIVFALLAIGLIAGLPAFLSFTGLGGFLSFLFSLLRWPLLALAFVFGLAVVYHYGPCRNKPRWEWVSPGAVLAVVLWLLGSGLFSFYVSNFGNYNETYGSVGAIVILLTWFYLTAYVVLLGAELNAELERQTKEDTTEGEAEPLGERRAYAADTIGRAYGDEKADETGDVERHPKP</sequence>
<evidence type="ECO:0000313" key="8">
    <source>
        <dbReference type="EMBL" id="CAI8949706.1"/>
    </source>
</evidence>
<keyword evidence="9" id="KW-1185">Reference proteome</keyword>
<accession>A0ABM9I842</accession>
<keyword evidence="3 7" id="KW-0812">Transmembrane</keyword>
<name>A0ABM9I842_9GAMM</name>
<keyword evidence="4 7" id="KW-1133">Transmembrane helix</keyword>
<comment type="subcellular location">
    <subcellularLocation>
        <location evidence="1">Cell membrane</location>
        <topology evidence="1">Multi-pass membrane protein</topology>
    </subcellularLocation>
</comment>